<evidence type="ECO:0000313" key="1">
    <source>
        <dbReference type="EMBL" id="MEX6632174.1"/>
    </source>
</evidence>
<reference evidence="1 2" key="1">
    <citation type="submission" date="2024-05" db="EMBL/GenBank/DDBJ databases">
        <title>Three bacterial strains, DH-69, EH-24, and ECK-19 isolated from coastal sediments.</title>
        <authorList>
            <person name="Ye Y.-Q."/>
            <person name="Du Z.-J."/>
        </authorList>
    </citation>
    <scope>NUCLEOTIDE SEQUENCE [LARGE SCALE GENOMIC DNA]</scope>
    <source>
        <strain evidence="1 2">ECK-19</strain>
    </source>
</reference>
<comment type="caution">
    <text evidence="1">The sequence shown here is derived from an EMBL/GenBank/DDBJ whole genome shotgun (WGS) entry which is preliminary data.</text>
</comment>
<dbReference type="Pfam" id="PF10098">
    <property type="entry name" value="DUF2336"/>
    <property type="match status" value="1"/>
</dbReference>
<organism evidence="1 2">
    <name type="scientific">Hyphococcus lacteus</name>
    <dbReference type="NCBI Taxonomy" id="3143536"/>
    <lineage>
        <taxon>Bacteria</taxon>
        <taxon>Pseudomonadati</taxon>
        <taxon>Pseudomonadota</taxon>
        <taxon>Alphaproteobacteria</taxon>
        <taxon>Parvularculales</taxon>
        <taxon>Parvularculaceae</taxon>
        <taxon>Hyphococcus</taxon>
    </lineage>
</organism>
<dbReference type="Proteomes" id="UP001560685">
    <property type="component" value="Unassembled WGS sequence"/>
</dbReference>
<name>A0ABV3Z2D0_9PROT</name>
<dbReference type="EMBL" id="JBEHZE010000001">
    <property type="protein sequence ID" value="MEX6632174.1"/>
    <property type="molecule type" value="Genomic_DNA"/>
</dbReference>
<protein>
    <submittedName>
        <fullName evidence="1">DUF2336 domain-containing protein</fullName>
    </submittedName>
</protein>
<keyword evidence="2" id="KW-1185">Reference proteome</keyword>
<gene>
    <name evidence="1" type="ORF">ABFZ84_01300</name>
</gene>
<dbReference type="InterPro" id="IPR019285">
    <property type="entry name" value="DUF2336"/>
</dbReference>
<dbReference type="RefSeq" id="WP_369311990.1">
    <property type="nucleotide sequence ID" value="NZ_JBEHZE010000001.1"/>
</dbReference>
<proteinExistence type="predicted"/>
<evidence type="ECO:0000313" key="2">
    <source>
        <dbReference type="Proteomes" id="UP001560685"/>
    </source>
</evidence>
<sequence>MVPQSTQLAELLLMASNIIKGKTSNPSAGMEVRFLRGLIDIFMAAPQKFTGPALDQIDQIMCELCERADHTTCQEIAATFAQARIAPRGITNQLARHDMSIAEPLLRHGAMLNDDDLLAIIHQRGTPHHMAIARRYDVSYAIGEALLALNNEAVTVSLLKNQRAHFRPHTLDQLAETSKKMPSLRAPLTGRHDLDPILLTQLYFQVPAALKSQILNRSEVLDPALISEAITINRTSLLQPGQETENFRHFVHKRSIHGQINQSLMKQLISEKRLNELVLTFAYLTGVDEPAAKAIMRDTRFESLAIACRATGIHRDVFSRMVFGLLLGDRDKTNALRILDLYQKIPTDAAEKLMRFWRLRSQAVADAGQTIVLEQSTTSPQTKNSVAS</sequence>
<accession>A0ABV3Z2D0</accession>